<dbReference type="RefSeq" id="WP_394828781.1">
    <property type="nucleotide sequence ID" value="NZ_CP089984.1"/>
</dbReference>
<dbReference type="InterPro" id="IPR036390">
    <property type="entry name" value="WH_DNA-bd_sf"/>
</dbReference>
<feature type="domain" description="HTH lysR-type" evidence="5">
    <location>
        <begin position="15"/>
        <end position="72"/>
    </location>
</feature>
<dbReference type="PROSITE" id="PS50931">
    <property type="entry name" value="HTH_LYSR"/>
    <property type="match status" value="1"/>
</dbReference>
<keyword evidence="3" id="KW-0238">DNA-binding</keyword>
<dbReference type="Pfam" id="PF03466">
    <property type="entry name" value="LysR_substrate"/>
    <property type="match status" value="1"/>
</dbReference>
<accession>A0ABZ2M9G7</accession>
<dbReference type="InterPro" id="IPR036388">
    <property type="entry name" value="WH-like_DNA-bd_sf"/>
</dbReference>
<keyword evidence="4" id="KW-0804">Transcription</keyword>
<evidence type="ECO:0000256" key="3">
    <source>
        <dbReference type="ARBA" id="ARBA00023125"/>
    </source>
</evidence>
<dbReference type="InterPro" id="IPR000847">
    <property type="entry name" value="LysR_HTH_N"/>
</dbReference>
<dbReference type="Gene3D" id="1.10.10.10">
    <property type="entry name" value="Winged helix-like DNA-binding domain superfamily/Winged helix DNA-binding domain"/>
    <property type="match status" value="1"/>
</dbReference>
<evidence type="ECO:0000259" key="5">
    <source>
        <dbReference type="PROSITE" id="PS50931"/>
    </source>
</evidence>
<proteinExistence type="inferred from homology"/>
<dbReference type="EMBL" id="CP089984">
    <property type="protein sequence ID" value="WXB19155.1"/>
    <property type="molecule type" value="Genomic_DNA"/>
</dbReference>
<evidence type="ECO:0000256" key="2">
    <source>
        <dbReference type="ARBA" id="ARBA00023015"/>
    </source>
</evidence>
<dbReference type="SUPFAM" id="SSF53850">
    <property type="entry name" value="Periplasmic binding protein-like II"/>
    <property type="match status" value="1"/>
</dbReference>
<evidence type="ECO:0000256" key="4">
    <source>
        <dbReference type="ARBA" id="ARBA00023163"/>
    </source>
</evidence>
<keyword evidence="7" id="KW-1185">Reference proteome</keyword>
<reference evidence="6 7" key="1">
    <citation type="submission" date="2021-12" db="EMBL/GenBank/DDBJ databases">
        <title>Discovery of the Pendulisporaceae a myxobacterial family with distinct sporulation behavior and unique specialized metabolism.</title>
        <authorList>
            <person name="Garcia R."/>
            <person name="Popoff A."/>
            <person name="Bader C.D."/>
            <person name="Loehr J."/>
            <person name="Walesch S."/>
            <person name="Walt C."/>
            <person name="Boldt J."/>
            <person name="Bunk B."/>
            <person name="Haeckl F.J.F.P.J."/>
            <person name="Gunesch A.P."/>
            <person name="Birkelbach J."/>
            <person name="Nuebel U."/>
            <person name="Pietschmann T."/>
            <person name="Bach T."/>
            <person name="Mueller R."/>
        </authorList>
    </citation>
    <scope>NUCLEOTIDE SEQUENCE [LARGE SCALE GENOMIC DNA]</scope>
    <source>
        <strain evidence="6 7">MSr11954</strain>
    </source>
</reference>
<evidence type="ECO:0000313" key="6">
    <source>
        <dbReference type="EMBL" id="WXB19155.1"/>
    </source>
</evidence>
<dbReference type="PANTHER" id="PTHR30346:SF29">
    <property type="entry name" value="LYSR SUBSTRATE-BINDING"/>
    <property type="match status" value="1"/>
</dbReference>
<dbReference type="Pfam" id="PF00126">
    <property type="entry name" value="HTH_1"/>
    <property type="match status" value="1"/>
</dbReference>
<dbReference type="CDD" id="cd05466">
    <property type="entry name" value="PBP2_LTTR_substrate"/>
    <property type="match status" value="1"/>
</dbReference>
<organism evidence="6 7">
    <name type="scientific">Pendulispora albinea</name>
    <dbReference type="NCBI Taxonomy" id="2741071"/>
    <lineage>
        <taxon>Bacteria</taxon>
        <taxon>Pseudomonadati</taxon>
        <taxon>Myxococcota</taxon>
        <taxon>Myxococcia</taxon>
        <taxon>Myxococcales</taxon>
        <taxon>Sorangiineae</taxon>
        <taxon>Pendulisporaceae</taxon>
        <taxon>Pendulispora</taxon>
    </lineage>
</organism>
<evidence type="ECO:0000313" key="7">
    <source>
        <dbReference type="Proteomes" id="UP001370348"/>
    </source>
</evidence>
<dbReference type="SUPFAM" id="SSF46785">
    <property type="entry name" value="Winged helix' DNA-binding domain"/>
    <property type="match status" value="1"/>
</dbReference>
<dbReference type="Gene3D" id="3.40.190.10">
    <property type="entry name" value="Periplasmic binding protein-like II"/>
    <property type="match status" value="2"/>
</dbReference>
<dbReference type="PANTHER" id="PTHR30346">
    <property type="entry name" value="TRANSCRIPTIONAL DUAL REGULATOR HCAR-RELATED"/>
    <property type="match status" value="1"/>
</dbReference>
<comment type="similarity">
    <text evidence="1">Belongs to the LysR transcriptional regulatory family.</text>
</comment>
<name>A0ABZ2M9G7_9BACT</name>
<protein>
    <submittedName>
        <fullName evidence="6">LysR family transcriptional regulator</fullName>
    </submittedName>
</protein>
<sequence length="321" mass="34511">MIDFDDLPKRAPRRPKTSELEIVVAIARAGSLGGAAAALGCTQSRVSHALGELEGALGVRLFQRSRVGTSPTEAGAKVVAKAGEALALLDAIAAPRDRCAGTVRIAAYRSVATHLLTPLAQRMATKHPELRLEIDDGCADREDVDRMVREGRADLGISQLPVGEGFAVTPFAQDDYVLVVPIRHRPARASFWSDLSHLPFFELRCSGTRAAIAACRENGMMNRTASAFSSDSTIVAQVTARRGFSILARLAAEPLPPELMAIPLPIAAFRSLVLIRRRDRRSPALLGVTKALRNHLRHPGPAGLVAQKWLRTTEACDTVAP</sequence>
<evidence type="ECO:0000256" key="1">
    <source>
        <dbReference type="ARBA" id="ARBA00009437"/>
    </source>
</evidence>
<dbReference type="InterPro" id="IPR005119">
    <property type="entry name" value="LysR_subst-bd"/>
</dbReference>
<dbReference type="Proteomes" id="UP001370348">
    <property type="component" value="Chromosome"/>
</dbReference>
<gene>
    <name evidence="6" type="ORF">LZC94_18195</name>
</gene>
<keyword evidence="2" id="KW-0805">Transcription regulation</keyword>